<dbReference type="Proteomes" id="UP000644727">
    <property type="component" value="Unassembled WGS sequence"/>
</dbReference>
<dbReference type="EMBL" id="JADEYR010000005">
    <property type="protein sequence ID" value="MBE9403842.1"/>
    <property type="molecule type" value="Genomic_DNA"/>
</dbReference>
<keyword evidence="3" id="KW-1185">Reference proteome</keyword>
<evidence type="ECO:0000313" key="3">
    <source>
        <dbReference type="Proteomes" id="UP000644727"/>
    </source>
</evidence>
<organism evidence="2 3">
    <name type="scientific">Brachybacterium epidermidis</name>
    <dbReference type="NCBI Taxonomy" id="2781983"/>
    <lineage>
        <taxon>Bacteria</taxon>
        <taxon>Bacillati</taxon>
        <taxon>Actinomycetota</taxon>
        <taxon>Actinomycetes</taxon>
        <taxon>Micrococcales</taxon>
        <taxon>Dermabacteraceae</taxon>
        <taxon>Brachybacterium</taxon>
    </lineage>
</organism>
<accession>A0ABR9W092</accession>
<proteinExistence type="predicted"/>
<dbReference type="RefSeq" id="WP_193865599.1">
    <property type="nucleotide sequence ID" value="NZ_JADEYR010000005.1"/>
</dbReference>
<evidence type="ECO:0000313" key="2">
    <source>
        <dbReference type="EMBL" id="MBE9403842.1"/>
    </source>
</evidence>
<name>A0ABR9W092_9MICO</name>
<dbReference type="Pfam" id="PF16571">
    <property type="entry name" value="FBP_C"/>
    <property type="match status" value="1"/>
</dbReference>
<comment type="caution">
    <text evidence="2">The sequence shown here is derived from an EMBL/GenBank/DDBJ whole genome shotgun (WGS) entry which is preliminary data.</text>
</comment>
<gene>
    <name evidence="2" type="ORF">IOE58_06455</name>
</gene>
<sequence length="165" mass="18166">MNPLTENQIRSSFLNISKGDAKRAVLPDLSQITWEERDYLGWQDARRPLLHYVALEVDGELACLLLRGSSTVASTKMLCAWCQDVIDGVHAASFVAPLAGEAGRRGNSIGTAICADFGCSRNVRRAPTAGELRTADPALLEYHREQRIAGLRARSADFVRAVQRR</sequence>
<dbReference type="InterPro" id="IPR032330">
    <property type="entry name" value="EF-G-binding_C"/>
</dbReference>
<protein>
    <submittedName>
        <fullName evidence="2">FBP domain-containing protein</fullName>
    </submittedName>
</protein>
<evidence type="ECO:0000259" key="1">
    <source>
        <dbReference type="Pfam" id="PF16571"/>
    </source>
</evidence>
<feature type="domain" description="Elongation factor G-binding protein C-terminal treble-clef zinc-finger" evidence="1">
    <location>
        <begin position="8"/>
        <end position="162"/>
    </location>
</feature>
<reference evidence="2 3" key="1">
    <citation type="submission" date="2020-10" db="EMBL/GenBank/DDBJ databases">
        <title>Draft genome and description of Brachybacterium epidermidis sp nov.</title>
        <authorList>
            <person name="Boxberger M."/>
            <person name="La Scola B."/>
        </authorList>
    </citation>
    <scope>NUCLEOTIDE SEQUENCE [LARGE SCALE GENOMIC DNA]</scope>
    <source>
        <strain evidence="2 3">Marseille-Q2903</strain>
    </source>
</reference>